<accession>A0ACC3D4F3</accession>
<evidence type="ECO:0000313" key="1">
    <source>
        <dbReference type="EMBL" id="KAK3061471.1"/>
    </source>
</evidence>
<organism evidence="1 2">
    <name type="scientific">Coniosporium uncinatum</name>
    <dbReference type="NCBI Taxonomy" id="93489"/>
    <lineage>
        <taxon>Eukaryota</taxon>
        <taxon>Fungi</taxon>
        <taxon>Dikarya</taxon>
        <taxon>Ascomycota</taxon>
        <taxon>Pezizomycotina</taxon>
        <taxon>Dothideomycetes</taxon>
        <taxon>Dothideomycetes incertae sedis</taxon>
        <taxon>Coniosporium</taxon>
    </lineage>
</organism>
<keyword evidence="2" id="KW-1185">Reference proteome</keyword>
<sequence>MRLVAKVSQTPPLVDIEAQIADPALELQDLSHARSKQHAPSALEQLPTELLLLIDSFLPPLSSLCLVFSSPVLLHALGHPQEHLNVYQERMKRQTASFLYCWICDAMHPVPTRPSIYDYEHAMLDTSDMGRVGSAHIPAWITDLATEVYWGRGPMKDGDTILELETPCPEGVSVQIKICAVKGRIILREQTHVVVMRDRGVLTGVPSSVDSALYRIPACRGHWVSKDISTNDLQCERRLELVYIPGVVPSLATRQGAQLPLPYLMADTKWVDLKPVSPPSSEQPRSSQWSA</sequence>
<comment type="caution">
    <text evidence="1">The sequence shown here is derived from an EMBL/GenBank/DDBJ whole genome shotgun (WGS) entry which is preliminary data.</text>
</comment>
<proteinExistence type="predicted"/>
<evidence type="ECO:0000313" key="2">
    <source>
        <dbReference type="Proteomes" id="UP001186974"/>
    </source>
</evidence>
<dbReference type="EMBL" id="JAWDJW010007826">
    <property type="protein sequence ID" value="KAK3061471.1"/>
    <property type="molecule type" value="Genomic_DNA"/>
</dbReference>
<gene>
    <name evidence="1" type="ORF">LTS18_006137</name>
</gene>
<protein>
    <submittedName>
        <fullName evidence="1">Uncharacterized protein</fullName>
    </submittedName>
</protein>
<feature type="non-terminal residue" evidence="1">
    <location>
        <position position="291"/>
    </location>
</feature>
<reference evidence="1" key="1">
    <citation type="submission" date="2024-09" db="EMBL/GenBank/DDBJ databases">
        <title>Black Yeasts Isolated from many extreme environments.</title>
        <authorList>
            <person name="Coleine C."/>
            <person name="Stajich J.E."/>
            <person name="Selbmann L."/>
        </authorList>
    </citation>
    <scope>NUCLEOTIDE SEQUENCE</scope>
    <source>
        <strain evidence="1">CCFEE 5737</strain>
    </source>
</reference>
<name>A0ACC3D4F3_9PEZI</name>
<dbReference type="Proteomes" id="UP001186974">
    <property type="component" value="Unassembled WGS sequence"/>
</dbReference>